<name>A0A7J7M9Y3_9MAGN</name>
<protein>
    <submittedName>
        <fullName evidence="1">Uncharacterized protein</fullName>
    </submittedName>
</protein>
<dbReference type="AlphaFoldDB" id="A0A7J7M9Y3"/>
<evidence type="ECO:0000313" key="2">
    <source>
        <dbReference type="Proteomes" id="UP000541444"/>
    </source>
</evidence>
<keyword evidence="2" id="KW-1185">Reference proteome</keyword>
<dbReference type="EMBL" id="JACGCM010001662">
    <property type="protein sequence ID" value="KAF6151687.1"/>
    <property type="molecule type" value="Genomic_DNA"/>
</dbReference>
<proteinExistence type="predicted"/>
<gene>
    <name evidence="1" type="ORF">GIB67_001970</name>
</gene>
<evidence type="ECO:0000313" key="1">
    <source>
        <dbReference type="EMBL" id="KAF6151687.1"/>
    </source>
</evidence>
<organism evidence="1 2">
    <name type="scientific">Kingdonia uniflora</name>
    <dbReference type="NCBI Taxonomy" id="39325"/>
    <lineage>
        <taxon>Eukaryota</taxon>
        <taxon>Viridiplantae</taxon>
        <taxon>Streptophyta</taxon>
        <taxon>Embryophyta</taxon>
        <taxon>Tracheophyta</taxon>
        <taxon>Spermatophyta</taxon>
        <taxon>Magnoliopsida</taxon>
        <taxon>Ranunculales</taxon>
        <taxon>Circaeasteraceae</taxon>
        <taxon>Kingdonia</taxon>
    </lineage>
</organism>
<dbReference type="Proteomes" id="UP000541444">
    <property type="component" value="Unassembled WGS sequence"/>
</dbReference>
<reference evidence="1 2" key="1">
    <citation type="journal article" date="2020" name="IScience">
        <title>Genome Sequencing of the Endangered Kingdonia uniflora (Circaeasteraceae, Ranunculales) Reveals Potential Mechanisms of Evolutionary Specialization.</title>
        <authorList>
            <person name="Sun Y."/>
            <person name="Deng T."/>
            <person name="Zhang A."/>
            <person name="Moore M.J."/>
            <person name="Landis J.B."/>
            <person name="Lin N."/>
            <person name="Zhang H."/>
            <person name="Zhang X."/>
            <person name="Huang J."/>
            <person name="Zhang X."/>
            <person name="Sun H."/>
            <person name="Wang H."/>
        </authorList>
    </citation>
    <scope>NUCLEOTIDE SEQUENCE [LARGE SCALE GENOMIC DNA]</scope>
    <source>
        <strain evidence="1">TB1705</strain>
        <tissue evidence="1">Leaf</tissue>
    </source>
</reference>
<accession>A0A7J7M9Y3</accession>
<sequence length="59" mass="6898">MAEVQELQLHIRAIEDLKVPQMQLPRPTMQLPQSTYSSYIHTLQVVAPCCPIHFFPYCR</sequence>
<comment type="caution">
    <text evidence="1">The sequence shown here is derived from an EMBL/GenBank/DDBJ whole genome shotgun (WGS) entry which is preliminary data.</text>
</comment>